<protein>
    <submittedName>
        <fullName evidence="2">Uncharacterized protein</fullName>
    </submittedName>
</protein>
<accession>A0ABU2GJB1</accession>
<sequence length="104" mass="12176">MSCSICGSGRAGDDKTHLNLICDECDQRAVNEHRERPWHGWPPGEEPESKEGVINTPPDRGENPVFIDGWKCWRRYRFGGWMTMIDEHDCDTLEEFYETHDMFD</sequence>
<dbReference type="RefSeq" id="WP_310925817.1">
    <property type="nucleotide sequence ID" value="NZ_JAMQOP010000005.1"/>
</dbReference>
<evidence type="ECO:0000313" key="3">
    <source>
        <dbReference type="Proteomes" id="UP001257060"/>
    </source>
</evidence>
<gene>
    <name evidence="2" type="ORF">NDI76_19275</name>
</gene>
<dbReference type="EMBL" id="JAMQOP010000005">
    <property type="protein sequence ID" value="MDS0300895.1"/>
    <property type="molecule type" value="Genomic_DNA"/>
</dbReference>
<evidence type="ECO:0000256" key="1">
    <source>
        <dbReference type="SAM" id="MobiDB-lite"/>
    </source>
</evidence>
<keyword evidence="3" id="KW-1185">Reference proteome</keyword>
<feature type="region of interest" description="Disordered" evidence="1">
    <location>
        <begin position="35"/>
        <end position="61"/>
    </location>
</feature>
<dbReference type="Proteomes" id="UP001257060">
    <property type="component" value="Unassembled WGS sequence"/>
</dbReference>
<reference evidence="2 3" key="1">
    <citation type="submission" date="2022-06" db="EMBL/GenBank/DDBJ databases">
        <title>Halogeometricum sp. a new haloarchaeum isolate from saline soil.</title>
        <authorList>
            <person name="Strakova D."/>
            <person name="Galisteo C."/>
            <person name="Sanchez-Porro C."/>
            <person name="Ventosa A."/>
        </authorList>
    </citation>
    <scope>NUCLEOTIDE SEQUENCE [LARGE SCALE GENOMIC DNA]</scope>
    <source>
        <strain evidence="2 3">S1BR25-6</strain>
    </source>
</reference>
<organism evidence="2 3">
    <name type="scientific">Halogeometricum salsisoli</name>
    <dbReference type="NCBI Taxonomy" id="2950536"/>
    <lineage>
        <taxon>Archaea</taxon>
        <taxon>Methanobacteriati</taxon>
        <taxon>Methanobacteriota</taxon>
        <taxon>Stenosarchaea group</taxon>
        <taxon>Halobacteria</taxon>
        <taxon>Halobacteriales</taxon>
        <taxon>Haloferacaceae</taxon>
        <taxon>Halogeometricum</taxon>
    </lineage>
</organism>
<evidence type="ECO:0000313" key="2">
    <source>
        <dbReference type="EMBL" id="MDS0300895.1"/>
    </source>
</evidence>
<proteinExistence type="predicted"/>
<name>A0ABU2GJB1_9EURY</name>
<comment type="caution">
    <text evidence="2">The sequence shown here is derived from an EMBL/GenBank/DDBJ whole genome shotgun (WGS) entry which is preliminary data.</text>
</comment>